<evidence type="ECO:0000313" key="2">
    <source>
        <dbReference type="EnsemblPlants" id="MELO3C015365.2.1"/>
    </source>
</evidence>
<dbReference type="GO" id="GO:0004176">
    <property type="term" value="F:ATP-dependent peptidase activity"/>
    <property type="evidence" value="ECO:0007669"/>
    <property type="project" value="InterPro"/>
</dbReference>
<evidence type="ECO:0000256" key="1">
    <source>
        <dbReference type="SAM" id="MobiDB-lite"/>
    </source>
</evidence>
<reference evidence="2" key="1">
    <citation type="submission" date="2023-03" db="UniProtKB">
        <authorList>
            <consortium name="EnsemblPlants"/>
        </authorList>
    </citation>
    <scope>IDENTIFICATION</scope>
</reference>
<dbReference type="SUPFAM" id="SSF140990">
    <property type="entry name" value="FtsH protease domain-like"/>
    <property type="match status" value="1"/>
</dbReference>
<feature type="region of interest" description="Disordered" evidence="1">
    <location>
        <begin position="376"/>
        <end position="414"/>
    </location>
</feature>
<accession>A0A9I9DA90</accession>
<proteinExistence type="predicted"/>
<name>A0A9I9DA90_CUCME</name>
<dbReference type="EnsemblPlants" id="MELO3C015365.2.1">
    <property type="protein sequence ID" value="MELO3C015365.2.1"/>
    <property type="gene ID" value="MELO3C015365.2"/>
</dbReference>
<dbReference type="PANTHER" id="PTHR33471:SF1">
    <property type="entry name" value="OS01G0382700 PROTEIN"/>
    <property type="match status" value="1"/>
</dbReference>
<protein>
    <recommendedName>
        <fullName evidence="3">Stress regulated protein</fullName>
    </recommendedName>
</protein>
<dbReference type="GO" id="GO:0004222">
    <property type="term" value="F:metalloendopeptidase activity"/>
    <property type="evidence" value="ECO:0007669"/>
    <property type="project" value="InterPro"/>
</dbReference>
<dbReference type="InterPro" id="IPR037219">
    <property type="entry name" value="Peptidase_M41-like"/>
</dbReference>
<dbReference type="Gramene" id="MELO3C015365.2.1">
    <property type="protein sequence ID" value="MELO3C015365.2.1"/>
    <property type="gene ID" value="MELO3C015365.2"/>
</dbReference>
<dbReference type="GO" id="GO:0005524">
    <property type="term" value="F:ATP binding"/>
    <property type="evidence" value="ECO:0007669"/>
    <property type="project" value="InterPro"/>
</dbReference>
<organism evidence="2">
    <name type="scientific">Cucumis melo</name>
    <name type="common">Muskmelon</name>
    <dbReference type="NCBI Taxonomy" id="3656"/>
    <lineage>
        <taxon>Eukaryota</taxon>
        <taxon>Viridiplantae</taxon>
        <taxon>Streptophyta</taxon>
        <taxon>Embryophyta</taxon>
        <taxon>Tracheophyta</taxon>
        <taxon>Spermatophyta</taxon>
        <taxon>Magnoliopsida</taxon>
        <taxon>eudicotyledons</taxon>
        <taxon>Gunneridae</taxon>
        <taxon>Pentapetalae</taxon>
        <taxon>rosids</taxon>
        <taxon>fabids</taxon>
        <taxon>Cucurbitales</taxon>
        <taxon>Cucurbitaceae</taxon>
        <taxon>Benincaseae</taxon>
        <taxon>Cucumis</taxon>
    </lineage>
</organism>
<dbReference type="GO" id="GO:0006508">
    <property type="term" value="P:proteolysis"/>
    <property type="evidence" value="ECO:0007669"/>
    <property type="project" value="InterPro"/>
</dbReference>
<dbReference type="AlphaFoldDB" id="A0A9I9DA90"/>
<dbReference type="Gene3D" id="1.20.58.760">
    <property type="entry name" value="Peptidase M41"/>
    <property type="match status" value="1"/>
</dbReference>
<evidence type="ECO:0008006" key="3">
    <source>
        <dbReference type="Google" id="ProtNLM"/>
    </source>
</evidence>
<dbReference type="PANTHER" id="PTHR33471">
    <property type="entry name" value="ATP-DEPENDENT ZINC METALLOPROTEASE-RELATED"/>
    <property type="match status" value="1"/>
</dbReference>
<sequence>MIFESLRRRFYIQLLEFPNHSRIIHSCECEVENFLQFLTIYSPSREISLNRNFSMQYAVLRYRPCFRAAGIWNCSSEVGLRRRQVLEQIDKELAKGDDRAALFLLKESQGKLDGVRCFGAARQIPQRLYTLEELKLNGIETSSLLSPLDSTLGSIERYIQLAAGLLAVSAWNLFEFTPQQIFYLSLGFLFLWTLDSVALNGGVGSLVLDTIGHTFSKKYHNRVIQHEAGHFLIAYLLGVLPKGYTTSSFEAFQKEGSLNLQAGTAFVDFEFLEEMLNRFSCIALAGVATEYLLYGCAEGGLADINKSWVNKMAVRKPEPNQTKPKPFGLTLICWMQLDVLLKGLGFTQKKADSQVRWAVLNTVLILRRHESARTKLADAMSSGKSEEDKQPNATTTNSPKALKHEARSWGKNNI</sequence>